<dbReference type="Pfam" id="PF05128">
    <property type="entry name" value="DUF697"/>
    <property type="match status" value="1"/>
</dbReference>
<evidence type="ECO:0000256" key="2">
    <source>
        <dbReference type="ARBA" id="ARBA00022692"/>
    </source>
</evidence>
<dbReference type="CDD" id="cd00882">
    <property type="entry name" value="Ras_like_GTPase"/>
    <property type="match status" value="1"/>
</dbReference>
<dbReference type="Pfam" id="PF01926">
    <property type="entry name" value="MMR_HSR1"/>
    <property type="match status" value="1"/>
</dbReference>
<dbReference type="GO" id="GO:0016020">
    <property type="term" value="C:membrane"/>
    <property type="evidence" value="ECO:0007669"/>
    <property type="project" value="UniProtKB-SubCell"/>
</dbReference>
<dbReference type="AlphaFoldDB" id="A0A255E032"/>
<gene>
    <name evidence="6" type="ORF">CGZ92_12760</name>
</gene>
<keyword evidence="4" id="KW-0472">Membrane</keyword>
<evidence type="ECO:0000313" key="7">
    <source>
        <dbReference type="Proteomes" id="UP000216533"/>
    </source>
</evidence>
<comment type="caution">
    <text evidence="6">The sequence shown here is derived from an EMBL/GenBank/DDBJ whole genome shotgun (WGS) entry which is preliminary data.</text>
</comment>
<name>A0A255E032_9ACTN</name>
<keyword evidence="2" id="KW-0812">Transmembrane</keyword>
<evidence type="ECO:0000256" key="3">
    <source>
        <dbReference type="ARBA" id="ARBA00022989"/>
    </source>
</evidence>
<dbReference type="InterPro" id="IPR006073">
    <property type="entry name" value="GTP-bd"/>
</dbReference>
<dbReference type="EMBL" id="NMVI01000027">
    <property type="protein sequence ID" value="OYN84690.1"/>
    <property type="molecule type" value="Genomic_DNA"/>
</dbReference>
<evidence type="ECO:0000256" key="4">
    <source>
        <dbReference type="ARBA" id="ARBA00023136"/>
    </source>
</evidence>
<accession>A0A255E032</accession>
<evidence type="ECO:0000256" key="1">
    <source>
        <dbReference type="ARBA" id="ARBA00004141"/>
    </source>
</evidence>
<protein>
    <submittedName>
        <fullName evidence="6">GTP-binding protein</fullName>
    </submittedName>
</protein>
<dbReference type="InterPro" id="IPR027417">
    <property type="entry name" value="P-loop_NTPase"/>
</dbReference>
<keyword evidence="3" id="KW-1133">Transmembrane helix</keyword>
<feature type="domain" description="G" evidence="5">
    <location>
        <begin position="32"/>
        <end position="150"/>
    </location>
</feature>
<dbReference type="Proteomes" id="UP000216533">
    <property type="component" value="Unassembled WGS sequence"/>
</dbReference>
<comment type="subcellular location">
    <subcellularLocation>
        <location evidence="1">Membrane</location>
        <topology evidence="1">Multi-pass membrane protein</topology>
    </subcellularLocation>
</comment>
<dbReference type="GO" id="GO:0005525">
    <property type="term" value="F:GTP binding"/>
    <property type="evidence" value="ECO:0007669"/>
    <property type="project" value="InterPro"/>
</dbReference>
<proteinExistence type="predicted"/>
<evidence type="ECO:0000313" key="6">
    <source>
        <dbReference type="EMBL" id="OYN84690.1"/>
    </source>
</evidence>
<evidence type="ECO:0000259" key="5">
    <source>
        <dbReference type="Pfam" id="PF01926"/>
    </source>
</evidence>
<dbReference type="SUPFAM" id="SSF52540">
    <property type="entry name" value="P-loop containing nucleoside triphosphate hydrolases"/>
    <property type="match status" value="1"/>
</dbReference>
<organism evidence="6 7">
    <name type="scientific">Parenemella sanctibonifatiensis</name>
    <dbReference type="NCBI Taxonomy" id="2016505"/>
    <lineage>
        <taxon>Bacteria</taxon>
        <taxon>Bacillati</taxon>
        <taxon>Actinomycetota</taxon>
        <taxon>Actinomycetes</taxon>
        <taxon>Propionibacteriales</taxon>
        <taxon>Propionibacteriaceae</taxon>
        <taxon>Parenemella</taxon>
    </lineage>
</organism>
<dbReference type="InterPro" id="IPR021147">
    <property type="entry name" value="DUF697"/>
</dbReference>
<reference evidence="6 7" key="1">
    <citation type="submission" date="2017-07" db="EMBL/GenBank/DDBJ databases">
        <title>Draft whole genome sequences of clinical Proprionibacteriaceae strains.</title>
        <authorList>
            <person name="Bernier A.-M."/>
            <person name="Bernard K."/>
            <person name="Domingo M.-C."/>
        </authorList>
    </citation>
    <scope>NUCLEOTIDE SEQUENCE [LARGE SCALE GENOMIC DNA]</scope>
    <source>
        <strain evidence="6 7">NML 160184</strain>
    </source>
</reference>
<sequence>MRFNGRVIDLPQQGAFTAEFHKQLDQLGRFNLAIFGKTGVGKSTLVNAVFGEPLAQTGIGAPVTEGSHLYLDQRGTLGLLDTKGVEIGRDDKRLAKDLQAEVTKRRNLPIAEQIHAAWYCVRGMDRRFEDSEAALVTELADLELPVLVVLTQVPKNGNDYHPDAVALADAIEARGLPIVGGRPLMTNAVGDQFTGQSAHGLIDLLQATFRVSPEAVRTALIVAQRVDMAAKAKSAQIQIASTVAAAAGVAAVPIPFADATVLVPLQLAMMARIAHLYNTPLGTAAAMAAVSSIAATEGGRRIATGLVKLVPGAGAIVGGAIGASVASALTAAVGGAWLTVCQMTAKGAFDREDGSVDTDQVSEVFRKEFANRFRRRNRD</sequence>
<dbReference type="Gene3D" id="3.40.50.300">
    <property type="entry name" value="P-loop containing nucleotide triphosphate hydrolases"/>
    <property type="match status" value="1"/>
</dbReference>